<sequence>MERRLAQRLNVNARYVALCRDIRVRDFVKMLKRLVDRATSTTESSREVDIDLDALVSEEPEEIRQSLENEVPRLTQTEGEKREKEEQVARCEDGVELPGSFSLAMGKSETPFQQALQPSSIVPQS</sequence>
<dbReference type="Proteomes" id="UP001396334">
    <property type="component" value="Unassembled WGS sequence"/>
</dbReference>
<keyword evidence="3" id="KW-1185">Reference proteome</keyword>
<feature type="compositionally biased region" description="Polar residues" evidence="1">
    <location>
        <begin position="110"/>
        <end position="125"/>
    </location>
</feature>
<dbReference type="PANTHER" id="PTHR47242:SF1">
    <property type="entry name" value="TRAF-LIKE FAMILY PROTEIN"/>
    <property type="match status" value="1"/>
</dbReference>
<protein>
    <submittedName>
        <fullName evidence="2">Uncharacterized protein</fullName>
    </submittedName>
</protein>
<comment type="caution">
    <text evidence="2">The sequence shown here is derived from an EMBL/GenBank/DDBJ whole genome shotgun (WGS) entry which is preliminary data.</text>
</comment>
<accession>A0ABR2RQE8</accession>
<organism evidence="2 3">
    <name type="scientific">Hibiscus sabdariffa</name>
    <name type="common">roselle</name>
    <dbReference type="NCBI Taxonomy" id="183260"/>
    <lineage>
        <taxon>Eukaryota</taxon>
        <taxon>Viridiplantae</taxon>
        <taxon>Streptophyta</taxon>
        <taxon>Embryophyta</taxon>
        <taxon>Tracheophyta</taxon>
        <taxon>Spermatophyta</taxon>
        <taxon>Magnoliopsida</taxon>
        <taxon>eudicotyledons</taxon>
        <taxon>Gunneridae</taxon>
        <taxon>Pentapetalae</taxon>
        <taxon>rosids</taxon>
        <taxon>malvids</taxon>
        <taxon>Malvales</taxon>
        <taxon>Malvaceae</taxon>
        <taxon>Malvoideae</taxon>
        <taxon>Hibiscus</taxon>
    </lineage>
</organism>
<name>A0ABR2RQE8_9ROSI</name>
<evidence type="ECO:0000313" key="3">
    <source>
        <dbReference type="Proteomes" id="UP001396334"/>
    </source>
</evidence>
<gene>
    <name evidence="2" type="ORF">V6N11_006285</name>
</gene>
<evidence type="ECO:0000256" key="1">
    <source>
        <dbReference type="SAM" id="MobiDB-lite"/>
    </source>
</evidence>
<evidence type="ECO:0000313" key="2">
    <source>
        <dbReference type="EMBL" id="KAK9015166.1"/>
    </source>
</evidence>
<reference evidence="2 3" key="1">
    <citation type="journal article" date="2024" name="G3 (Bethesda)">
        <title>Genome assembly of Hibiscus sabdariffa L. provides insights into metabolisms of medicinal natural products.</title>
        <authorList>
            <person name="Kim T."/>
        </authorList>
    </citation>
    <scope>NUCLEOTIDE SEQUENCE [LARGE SCALE GENOMIC DNA]</scope>
    <source>
        <strain evidence="2">TK-2024</strain>
        <tissue evidence="2">Old leaves</tissue>
    </source>
</reference>
<proteinExistence type="predicted"/>
<dbReference type="EMBL" id="JBBPBN010000021">
    <property type="protein sequence ID" value="KAK9015166.1"/>
    <property type="molecule type" value="Genomic_DNA"/>
</dbReference>
<feature type="region of interest" description="Disordered" evidence="1">
    <location>
        <begin position="100"/>
        <end position="125"/>
    </location>
</feature>
<dbReference type="PANTHER" id="PTHR47242">
    <property type="entry name" value="TRAF-LIKE FAMILY PROTEIN"/>
    <property type="match status" value="1"/>
</dbReference>